<dbReference type="InterPro" id="IPR048913">
    <property type="entry name" value="BetaGal_gal-bd"/>
</dbReference>
<evidence type="ECO:0000313" key="9">
    <source>
        <dbReference type="Proteomes" id="UP000694392"/>
    </source>
</evidence>
<accession>A0A8D0L9N2</accession>
<reference evidence="8" key="1">
    <citation type="submission" date="2025-08" db="UniProtKB">
        <authorList>
            <consortium name="Ensembl"/>
        </authorList>
    </citation>
    <scope>IDENTIFICATION</scope>
</reference>
<feature type="domain" description="Beta-galactosidase galactose-binding" evidence="7">
    <location>
        <begin position="530"/>
        <end position="571"/>
    </location>
</feature>
<dbReference type="FunFam" id="2.60.120.260:FF:000049">
    <property type="entry name" value="Beta-galactosidase"/>
    <property type="match status" value="1"/>
</dbReference>
<feature type="domain" description="Glycoside hydrolase 35 catalytic" evidence="5">
    <location>
        <begin position="62"/>
        <end position="134"/>
    </location>
</feature>
<dbReference type="GO" id="GO:0005975">
    <property type="term" value="P:carbohydrate metabolic process"/>
    <property type="evidence" value="ECO:0007669"/>
    <property type="project" value="InterPro"/>
</dbReference>
<sequence>MELFVMGVCGKRWVKILHADFLESLLSRAATYVYFSRFNWSHLLPLQMWGRSLGLQTKDSLFQLEGHPFRIFGGSVHYFRVPREYWRDRMMKMKACGLNTLTTYVPWNLHEAARGKFDFSGILDLEYVVKRNKNNLLLFPTSWLLRDPAMRLRTTYKGFTEAVNAYFDHLIPKVVSHQYKKGGPIIAVQVENEYGSYAKDPNYMTYVKTALLERGIVELLMTSDNKDGLSSGFVEGGRWLCIKNQPRMVMEYWTGWFDSWGGPHNIFDADEMVNTVHSILKAGASINLYMFHGGTNFGFMNGALGFPNYKPDITSYDYDAVLTEAGDYTNKFFKLRQLFSKIIGNPNPLRWPALYERSFNASHLPTHSFVPLVPPPQPIKSEVPVNMESLQVNDGNGQSYGYTLYETAIKGGGQLHSGDHIRDRAQVRDEEQICILRLLRHSLQGYRHLRILVENCGRVNYGLFLDAQRKGRLPRLPRSWLSLLITYLAFLAFKVLYSPCLVCPARSSLYPFYRWGNWADGRSVTRLCCLLLQGWEKGVVFVNGQNLGRYWKIGPQETLYLPGTWLRPGDNEVSRS</sequence>
<feature type="domain" description="Glycoside hydrolase 35 catalytic" evidence="5">
    <location>
        <begin position="142"/>
        <end position="222"/>
    </location>
</feature>
<dbReference type="GeneTree" id="ENSGT00950000182942"/>
<dbReference type="SUPFAM" id="SSF51445">
    <property type="entry name" value="(Trans)glycosidases"/>
    <property type="match status" value="1"/>
</dbReference>
<dbReference type="PANTHER" id="PTHR23421">
    <property type="entry name" value="BETA-GALACTOSIDASE RELATED"/>
    <property type="match status" value="1"/>
</dbReference>
<dbReference type="Proteomes" id="UP000694392">
    <property type="component" value="Unplaced"/>
</dbReference>
<dbReference type="PROSITE" id="PS01182">
    <property type="entry name" value="GLYCOSYL_HYDROL_F35"/>
    <property type="match status" value="1"/>
</dbReference>
<dbReference type="SUPFAM" id="SSF49785">
    <property type="entry name" value="Galactose-binding domain-like"/>
    <property type="match status" value="1"/>
</dbReference>
<evidence type="ECO:0000259" key="7">
    <source>
        <dbReference type="Pfam" id="PF21467"/>
    </source>
</evidence>
<dbReference type="PIRSF" id="PIRSF006336">
    <property type="entry name" value="B-gal"/>
    <property type="match status" value="1"/>
</dbReference>
<dbReference type="Gene3D" id="2.60.120.260">
    <property type="entry name" value="Galactose-binding domain-like"/>
    <property type="match status" value="3"/>
</dbReference>
<feature type="active site" description="Proton donor" evidence="4">
    <location>
        <position position="193"/>
    </location>
</feature>
<dbReference type="PRINTS" id="PR00742">
    <property type="entry name" value="GLHYDRLASE35"/>
</dbReference>
<dbReference type="Pfam" id="PF01301">
    <property type="entry name" value="Glyco_hydro_35"/>
    <property type="match status" value="3"/>
</dbReference>
<evidence type="ECO:0008006" key="10">
    <source>
        <dbReference type="Google" id="ProtNLM"/>
    </source>
</evidence>
<dbReference type="Pfam" id="PF21467">
    <property type="entry name" value="BetaGal_gal-bd"/>
    <property type="match status" value="1"/>
</dbReference>
<reference evidence="8" key="2">
    <citation type="submission" date="2025-09" db="UniProtKB">
        <authorList>
            <consortium name="Ensembl"/>
        </authorList>
    </citation>
    <scope>IDENTIFICATION</scope>
</reference>
<comment type="similarity">
    <text evidence="1">Belongs to the glycosyl hydrolase 35 family.</text>
</comment>
<proteinExistence type="inferred from homology"/>
<feature type="active site" description="Nucleophile" evidence="4">
    <location>
        <position position="251"/>
    </location>
</feature>
<dbReference type="Ensembl" id="ENSSPUT00000018930.1">
    <property type="protein sequence ID" value="ENSSPUP00000017775.1"/>
    <property type="gene ID" value="ENSSPUG00000012634.1"/>
</dbReference>
<dbReference type="InterPro" id="IPR019801">
    <property type="entry name" value="Glyco_hydro_35_CS"/>
</dbReference>
<dbReference type="InterPro" id="IPR048912">
    <property type="entry name" value="BetaGal1-like_ABD1"/>
</dbReference>
<keyword evidence="2" id="KW-0378">Hydrolase</keyword>
<evidence type="ECO:0000313" key="8">
    <source>
        <dbReference type="Ensembl" id="ENSSPUP00000017775.1"/>
    </source>
</evidence>
<keyword evidence="3" id="KW-0326">Glycosidase</keyword>
<dbReference type="Gene3D" id="3.20.20.80">
    <property type="entry name" value="Glycosidases"/>
    <property type="match status" value="1"/>
</dbReference>
<dbReference type="InterPro" id="IPR026283">
    <property type="entry name" value="B-gal_1-like"/>
</dbReference>
<dbReference type="InterPro" id="IPR017853">
    <property type="entry name" value="GH"/>
</dbReference>
<dbReference type="GO" id="GO:0004565">
    <property type="term" value="F:beta-galactosidase activity"/>
    <property type="evidence" value="ECO:0007669"/>
    <property type="project" value="InterPro"/>
</dbReference>
<dbReference type="InterPro" id="IPR008979">
    <property type="entry name" value="Galactose-bd-like_sf"/>
</dbReference>
<evidence type="ECO:0000256" key="4">
    <source>
        <dbReference type="PIRSR" id="PIRSR006336-1"/>
    </source>
</evidence>
<keyword evidence="9" id="KW-1185">Reference proteome</keyword>
<dbReference type="AlphaFoldDB" id="A0A8D0L9N2"/>
<name>A0A8D0L9N2_SPHPU</name>
<evidence type="ECO:0000256" key="1">
    <source>
        <dbReference type="ARBA" id="ARBA00009809"/>
    </source>
</evidence>
<protein>
    <recommendedName>
        <fullName evidence="10">Beta-galactosidase</fullName>
    </recommendedName>
</protein>
<dbReference type="InterPro" id="IPR031330">
    <property type="entry name" value="Gly_Hdrlase_35_cat"/>
</dbReference>
<dbReference type="InterPro" id="IPR001944">
    <property type="entry name" value="Glycoside_Hdrlase_35"/>
</dbReference>
<evidence type="ECO:0000259" key="6">
    <source>
        <dbReference type="Pfam" id="PF21317"/>
    </source>
</evidence>
<evidence type="ECO:0000256" key="2">
    <source>
        <dbReference type="ARBA" id="ARBA00022801"/>
    </source>
</evidence>
<evidence type="ECO:0000259" key="5">
    <source>
        <dbReference type="Pfam" id="PF01301"/>
    </source>
</evidence>
<dbReference type="Pfam" id="PF21317">
    <property type="entry name" value="BetaGal_ABD_1"/>
    <property type="match status" value="1"/>
</dbReference>
<evidence type="ECO:0000256" key="3">
    <source>
        <dbReference type="ARBA" id="ARBA00023295"/>
    </source>
</evidence>
<organism evidence="8 9">
    <name type="scientific">Sphenodon punctatus</name>
    <name type="common">Tuatara</name>
    <name type="synonym">Hatteria punctata</name>
    <dbReference type="NCBI Taxonomy" id="8508"/>
    <lineage>
        <taxon>Eukaryota</taxon>
        <taxon>Metazoa</taxon>
        <taxon>Chordata</taxon>
        <taxon>Craniata</taxon>
        <taxon>Vertebrata</taxon>
        <taxon>Euteleostomi</taxon>
        <taxon>Lepidosauria</taxon>
        <taxon>Sphenodontia</taxon>
        <taxon>Sphenodontidae</taxon>
        <taxon>Sphenodon</taxon>
    </lineage>
</organism>
<feature type="domain" description="Glycoside hydrolase 35 catalytic" evidence="5">
    <location>
        <begin position="243"/>
        <end position="341"/>
    </location>
</feature>
<feature type="domain" description="Beta-galactosidase 1-like first all-beta" evidence="6">
    <location>
        <begin position="397"/>
        <end position="471"/>
    </location>
</feature>